<sequence>MCGFNSGFFYRHELLQPYRYYWRIEPNVGYFCNLNYDPFKFMEDNNKVYGT</sequence>
<accession>A0A9W8JID9</accession>
<dbReference type="GO" id="GO:0016020">
    <property type="term" value="C:membrane"/>
    <property type="evidence" value="ECO:0007669"/>
    <property type="project" value="InterPro"/>
</dbReference>
<dbReference type="PANTHER" id="PTHR31121:SF6">
    <property type="entry name" value="ALPHA-1,2 MANNOSYLTRANSFERASE KTR1"/>
    <property type="match status" value="1"/>
</dbReference>
<evidence type="ECO:0000313" key="4">
    <source>
        <dbReference type="Proteomes" id="UP001140091"/>
    </source>
</evidence>
<proteinExistence type="inferred from homology"/>
<evidence type="ECO:0000313" key="3">
    <source>
        <dbReference type="EMBL" id="KAJ2931368.1"/>
    </source>
</evidence>
<dbReference type="GO" id="GO:0000026">
    <property type="term" value="F:alpha-1,2-mannosyltransferase activity"/>
    <property type="evidence" value="ECO:0007669"/>
    <property type="project" value="TreeGrafter"/>
</dbReference>
<keyword evidence="2" id="KW-0808">Transferase</keyword>
<dbReference type="Pfam" id="PF01793">
    <property type="entry name" value="Glyco_transf_15"/>
    <property type="match status" value="1"/>
</dbReference>
<reference evidence="3" key="1">
    <citation type="submission" date="2022-06" db="EMBL/GenBank/DDBJ databases">
        <title>Genome Sequence of Candolleomyces eurysporus.</title>
        <authorList>
            <person name="Buettner E."/>
        </authorList>
    </citation>
    <scope>NUCLEOTIDE SEQUENCE</scope>
    <source>
        <strain evidence="3">VTCC 930004</strain>
    </source>
</reference>
<dbReference type="InterPro" id="IPR029044">
    <property type="entry name" value="Nucleotide-diphossugar_trans"/>
</dbReference>
<comment type="similarity">
    <text evidence="1">Belongs to the glycosyltransferase 15 family.</text>
</comment>
<keyword evidence="4" id="KW-1185">Reference proteome</keyword>
<evidence type="ECO:0000256" key="2">
    <source>
        <dbReference type="ARBA" id="ARBA00022679"/>
    </source>
</evidence>
<dbReference type="EMBL" id="JANBPK010000808">
    <property type="protein sequence ID" value="KAJ2931368.1"/>
    <property type="molecule type" value="Genomic_DNA"/>
</dbReference>
<dbReference type="SUPFAM" id="SSF53448">
    <property type="entry name" value="Nucleotide-diphospho-sugar transferases"/>
    <property type="match status" value="1"/>
</dbReference>
<feature type="non-terminal residue" evidence="3">
    <location>
        <position position="1"/>
    </location>
</feature>
<dbReference type="OrthoDB" id="439943at2759"/>
<organism evidence="3 4">
    <name type="scientific">Candolleomyces eurysporus</name>
    <dbReference type="NCBI Taxonomy" id="2828524"/>
    <lineage>
        <taxon>Eukaryota</taxon>
        <taxon>Fungi</taxon>
        <taxon>Dikarya</taxon>
        <taxon>Basidiomycota</taxon>
        <taxon>Agaricomycotina</taxon>
        <taxon>Agaricomycetes</taxon>
        <taxon>Agaricomycetidae</taxon>
        <taxon>Agaricales</taxon>
        <taxon>Agaricineae</taxon>
        <taxon>Psathyrellaceae</taxon>
        <taxon>Candolleomyces</taxon>
    </lineage>
</organism>
<dbReference type="Gene3D" id="3.90.550.10">
    <property type="entry name" value="Spore Coat Polysaccharide Biosynthesis Protein SpsA, Chain A"/>
    <property type="match status" value="1"/>
</dbReference>
<protein>
    <submittedName>
        <fullName evidence="3">Uncharacterized protein</fullName>
    </submittedName>
</protein>
<dbReference type="GO" id="GO:0006487">
    <property type="term" value="P:protein N-linked glycosylation"/>
    <property type="evidence" value="ECO:0007669"/>
    <property type="project" value="TreeGrafter"/>
</dbReference>
<dbReference type="Proteomes" id="UP001140091">
    <property type="component" value="Unassembled WGS sequence"/>
</dbReference>
<comment type="caution">
    <text evidence="3">The sequence shown here is derived from an EMBL/GenBank/DDBJ whole genome shotgun (WGS) entry which is preliminary data.</text>
</comment>
<dbReference type="GO" id="GO:0005794">
    <property type="term" value="C:Golgi apparatus"/>
    <property type="evidence" value="ECO:0007669"/>
    <property type="project" value="TreeGrafter"/>
</dbReference>
<dbReference type="PANTHER" id="PTHR31121">
    <property type="entry name" value="ALPHA-1,2 MANNOSYLTRANSFERASE KTR1"/>
    <property type="match status" value="1"/>
</dbReference>
<dbReference type="AlphaFoldDB" id="A0A9W8JID9"/>
<dbReference type="GO" id="GO:0000032">
    <property type="term" value="P:cell wall mannoprotein biosynthetic process"/>
    <property type="evidence" value="ECO:0007669"/>
    <property type="project" value="TreeGrafter"/>
</dbReference>
<name>A0A9W8JID9_9AGAR</name>
<gene>
    <name evidence="3" type="ORF">H1R20_g5752</name>
</gene>
<evidence type="ECO:0000256" key="1">
    <source>
        <dbReference type="ARBA" id="ARBA00007677"/>
    </source>
</evidence>
<dbReference type="InterPro" id="IPR002685">
    <property type="entry name" value="Glyco_trans_15"/>
</dbReference>